<dbReference type="InterPro" id="IPR002656">
    <property type="entry name" value="Acyl_transf_3_dom"/>
</dbReference>
<evidence type="ECO:0000313" key="4">
    <source>
        <dbReference type="Proteomes" id="UP000054047"/>
    </source>
</evidence>
<dbReference type="EMBL" id="KN779835">
    <property type="protein sequence ID" value="KIH44163.1"/>
    <property type="molecule type" value="Genomic_DNA"/>
</dbReference>
<accession>A0A0C2BK64</accession>
<dbReference type="AlphaFoldDB" id="A0A0C2BK64"/>
<feature type="transmembrane region" description="Helical" evidence="1">
    <location>
        <begin position="84"/>
        <end position="104"/>
    </location>
</feature>
<reference evidence="3 4" key="1">
    <citation type="submission" date="2013-12" db="EMBL/GenBank/DDBJ databases">
        <title>Draft genome of the parsitic nematode Ancylostoma duodenale.</title>
        <authorList>
            <person name="Mitreva M."/>
        </authorList>
    </citation>
    <scope>NUCLEOTIDE SEQUENCE [LARGE SCALE GENOMIC DNA]</scope>
    <source>
        <strain evidence="3 4">Zhejiang</strain>
    </source>
</reference>
<dbReference type="InterPro" id="IPR050879">
    <property type="entry name" value="Acyltransferase_3"/>
</dbReference>
<feature type="domain" description="Acyltransferase 3" evidence="2">
    <location>
        <begin position="47"/>
        <end position="152"/>
    </location>
</feature>
<dbReference type="GO" id="GO:0016747">
    <property type="term" value="F:acyltransferase activity, transferring groups other than amino-acyl groups"/>
    <property type="evidence" value="ECO:0007669"/>
    <property type="project" value="InterPro"/>
</dbReference>
<gene>
    <name evidence="3" type="ORF">ANCDUO_25820</name>
</gene>
<sequence length="153" mass="17643">VQTFCVIVAIFETPPLIVIPIKQGKGRDTDVMTSGSFMDGRVPSKRFFVISGFLIAMILRRSDNLDMEAFRSFYYRRMKRILPLYYLAIACILIALFLLLPTSYRSMNIDSSRRAIILISNIKKVDVDANYQKMLVNAEDLFTHTWSLCVEMQ</sequence>
<dbReference type="PANTHER" id="PTHR23028:SF115">
    <property type="entry name" value="ACYL_TRANSF_3 DOMAIN-CONTAINING PROTEIN-RELATED"/>
    <property type="match status" value="1"/>
</dbReference>
<name>A0A0C2BK64_9BILA</name>
<protein>
    <recommendedName>
        <fullName evidence="2">Acyltransferase 3 domain-containing protein</fullName>
    </recommendedName>
</protein>
<evidence type="ECO:0000313" key="3">
    <source>
        <dbReference type="EMBL" id="KIH44163.1"/>
    </source>
</evidence>
<proteinExistence type="predicted"/>
<keyword evidence="4" id="KW-1185">Reference proteome</keyword>
<dbReference type="OrthoDB" id="92766at2759"/>
<dbReference type="Pfam" id="PF01757">
    <property type="entry name" value="Acyl_transf_3"/>
    <property type="match status" value="1"/>
</dbReference>
<keyword evidence="1" id="KW-0812">Transmembrane</keyword>
<organism evidence="3 4">
    <name type="scientific">Ancylostoma duodenale</name>
    <dbReference type="NCBI Taxonomy" id="51022"/>
    <lineage>
        <taxon>Eukaryota</taxon>
        <taxon>Metazoa</taxon>
        <taxon>Ecdysozoa</taxon>
        <taxon>Nematoda</taxon>
        <taxon>Chromadorea</taxon>
        <taxon>Rhabditida</taxon>
        <taxon>Rhabditina</taxon>
        <taxon>Rhabditomorpha</taxon>
        <taxon>Strongyloidea</taxon>
        <taxon>Ancylostomatidae</taxon>
        <taxon>Ancylostomatinae</taxon>
        <taxon>Ancylostoma</taxon>
    </lineage>
</organism>
<dbReference type="PANTHER" id="PTHR23028">
    <property type="entry name" value="ACETYLTRANSFERASE"/>
    <property type="match status" value="1"/>
</dbReference>
<dbReference type="Proteomes" id="UP000054047">
    <property type="component" value="Unassembled WGS sequence"/>
</dbReference>
<dbReference type="GO" id="GO:0016020">
    <property type="term" value="C:membrane"/>
    <property type="evidence" value="ECO:0007669"/>
    <property type="project" value="TreeGrafter"/>
</dbReference>
<keyword evidence="1" id="KW-0472">Membrane</keyword>
<feature type="non-terminal residue" evidence="3">
    <location>
        <position position="1"/>
    </location>
</feature>
<feature type="non-terminal residue" evidence="3">
    <location>
        <position position="153"/>
    </location>
</feature>
<evidence type="ECO:0000259" key="2">
    <source>
        <dbReference type="Pfam" id="PF01757"/>
    </source>
</evidence>
<dbReference type="GO" id="GO:0000271">
    <property type="term" value="P:polysaccharide biosynthetic process"/>
    <property type="evidence" value="ECO:0007669"/>
    <property type="project" value="TreeGrafter"/>
</dbReference>
<keyword evidence="1" id="KW-1133">Transmembrane helix</keyword>
<evidence type="ECO:0000256" key="1">
    <source>
        <dbReference type="SAM" id="Phobius"/>
    </source>
</evidence>